<comment type="caution">
    <text evidence="1">The sequence shown here is derived from an EMBL/GenBank/DDBJ whole genome shotgun (WGS) entry which is preliminary data.</text>
</comment>
<protein>
    <submittedName>
        <fullName evidence="1">Uncharacterized protein</fullName>
    </submittedName>
</protein>
<dbReference type="AlphaFoldDB" id="A0A8J3MPD7"/>
<dbReference type="Proteomes" id="UP000637906">
    <property type="component" value="Unassembled WGS sequence"/>
</dbReference>
<evidence type="ECO:0000313" key="1">
    <source>
        <dbReference type="EMBL" id="GHM59928.1"/>
    </source>
</evidence>
<organism evidence="1 2">
    <name type="scientific">Candidatus Mesenet longicola</name>
    <dbReference type="NCBI Taxonomy" id="1892558"/>
    <lineage>
        <taxon>Bacteria</taxon>
        <taxon>Pseudomonadati</taxon>
        <taxon>Pseudomonadota</taxon>
        <taxon>Alphaproteobacteria</taxon>
        <taxon>Rickettsiales</taxon>
        <taxon>Anaplasmataceae</taxon>
        <taxon>Candidatus Mesenet</taxon>
    </lineage>
</organism>
<evidence type="ECO:0000313" key="2">
    <source>
        <dbReference type="Proteomes" id="UP000637906"/>
    </source>
</evidence>
<gene>
    <name evidence="1" type="ORF">sL5_09210</name>
</gene>
<dbReference type="EMBL" id="BNGU01000048">
    <property type="protein sequence ID" value="GHM59928.1"/>
    <property type="molecule type" value="Genomic_DNA"/>
</dbReference>
<proteinExistence type="predicted"/>
<name>A0A8J3MPD7_9RICK</name>
<reference evidence="1 2" key="1">
    <citation type="journal article" date="2021" name="Microb. Ecol.">
        <title>Candidatus Mesenet longicola: Novel Endosymbionts of Brontispa longissima that Induce Cytoplasmic Incompatibility.</title>
        <authorList>
            <person name="Takano S."/>
            <person name="Gotoh Y."/>
            <person name="Hayashi T."/>
        </authorList>
    </citation>
    <scope>NUCLEOTIDE SEQUENCE [LARGE SCALE GENOMIC DNA]</scope>
    <source>
        <strain evidence="1">L5</strain>
    </source>
</reference>
<sequence>MNINFTLKLKLIILVFLIAIGSSCLAGENIKSKRRVIEFNQNAFISEINKDKLKYKHLYEYSDGELYALFVKYVAYNELLNEEDVDQIFNTKEVLNDLQTILEIVGKDKKKLKFTVCSEEEQDKVNDKLASLFNEYGQALSSEEYQLAEKISERLGEVTESWVREMHTKCQMQGGLGIVAGNNMFSAYGIFDLHFTPWIVSKDSSGFLTVDEQLFWHTMEDIKIGTYINFYVLNQIGENINGHAMLITKNKDDDFAFFDPSRGIMLNLTIDELFELVNDTLRFLEENVFNNTGYINVLFNNNTKAIEGIKSKFVVSPITLYFLEFSFYLS</sequence>
<keyword evidence="2" id="KW-1185">Reference proteome</keyword>
<accession>A0A8J3MPD7</accession>